<dbReference type="OrthoDB" id="9800238at2"/>
<dbReference type="Proteomes" id="UP000280881">
    <property type="component" value="Unassembled WGS sequence"/>
</dbReference>
<dbReference type="RefSeq" id="WP_121171403.1">
    <property type="nucleotide sequence ID" value="NZ_RBIE01000003.1"/>
</dbReference>
<dbReference type="EMBL" id="RBIE01000003">
    <property type="protein sequence ID" value="RKQ60556.1"/>
    <property type="molecule type" value="Genomic_DNA"/>
</dbReference>
<dbReference type="InterPro" id="IPR051011">
    <property type="entry name" value="Metal_resp_trans_reg"/>
</dbReference>
<dbReference type="SMART" id="SM00418">
    <property type="entry name" value="HTH_ARSR"/>
    <property type="match status" value="1"/>
</dbReference>
<dbReference type="InterPro" id="IPR036388">
    <property type="entry name" value="WH-like_DNA-bd_sf"/>
</dbReference>
<dbReference type="CDD" id="cd00090">
    <property type="entry name" value="HTH_ARSR"/>
    <property type="match status" value="1"/>
</dbReference>
<dbReference type="PROSITE" id="PS50987">
    <property type="entry name" value="HTH_ARSR_2"/>
    <property type="match status" value="1"/>
</dbReference>
<dbReference type="SUPFAM" id="SSF46785">
    <property type="entry name" value="Winged helix' DNA-binding domain"/>
    <property type="match status" value="1"/>
</dbReference>
<dbReference type="Gene3D" id="1.10.10.10">
    <property type="entry name" value="Winged helix-like DNA-binding domain superfamily/Winged helix DNA-binding domain"/>
    <property type="match status" value="1"/>
</dbReference>
<dbReference type="GO" id="GO:0003700">
    <property type="term" value="F:DNA-binding transcription factor activity"/>
    <property type="evidence" value="ECO:0007669"/>
    <property type="project" value="InterPro"/>
</dbReference>
<evidence type="ECO:0000256" key="1">
    <source>
        <dbReference type="ARBA" id="ARBA00023015"/>
    </source>
</evidence>
<dbReference type="InterPro" id="IPR011991">
    <property type="entry name" value="ArsR-like_HTH"/>
</dbReference>
<evidence type="ECO:0000313" key="5">
    <source>
        <dbReference type="EMBL" id="RKQ60556.1"/>
    </source>
</evidence>
<dbReference type="PANTHER" id="PTHR43132">
    <property type="entry name" value="ARSENICAL RESISTANCE OPERON REPRESSOR ARSR-RELATED"/>
    <property type="match status" value="1"/>
</dbReference>
<comment type="caution">
    <text evidence="5">The sequence shown here is derived from an EMBL/GenBank/DDBJ whole genome shotgun (WGS) entry which is preliminary data.</text>
</comment>
<keyword evidence="3" id="KW-0804">Transcription</keyword>
<dbReference type="NCBIfam" id="NF033788">
    <property type="entry name" value="HTH_metalloreg"/>
    <property type="match status" value="1"/>
</dbReference>
<dbReference type="AlphaFoldDB" id="A0A420W5X5"/>
<dbReference type="InterPro" id="IPR001845">
    <property type="entry name" value="HTH_ArsR_DNA-bd_dom"/>
</dbReference>
<organism evidence="5 6">
    <name type="scientific">Thermovibrio guaymasensis</name>
    <dbReference type="NCBI Taxonomy" id="240167"/>
    <lineage>
        <taxon>Bacteria</taxon>
        <taxon>Pseudomonadati</taxon>
        <taxon>Aquificota</taxon>
        <taxon>Aquificia</taxon>
        <taxon>Desulfurobacteriales</taxon>
        <taxon>Desulfurobacteriaceae</taxon>
        <taxon>Thermovibrio</taxon>
    </lineage>
</organism>
<accession>A0A420W5X5</accession>
<proteinExistence type="predicted"/>
<dbReference type="InterPro" id="IPR036390">
    <property type="entry name" value="WH_DNA-bd_sf"/>
</dbReference>
<gene>
    <name evidence="5" type="ORF">C7457_1378</name>
</gene>
<evidence type="ECO:0000259" key="4">
    <source>
        <dbReference type="PROSITE" id="PS50987"/>
    </source>
</evidence>
<sequence>MKPEEFAEGLKVLGEPTRLKILRLLMERPLYVCEISAVLGLSDPTVSVPLSRLKKFGFVEVKREGRKVLCELGTPPSQLLPLFNNLLDYLKDKFPEEVGKMKEVKLKDVCPYK</sequence>
<keyword evidence="6" id="KW-1185">Reference proteome</keyword>
<feature type="domain" description="HTH arsR-type" evidence="4">
    <location>
        <begin position="1"/>
        <end position="94"/>
    </location>
</feature>
<evidence type="ECO:0000313" key="6">
    <source>
        <dbReference type="Proteomes" id="UP000280881"/>
    </source>
</evidence>
<keyword evidence="2" id="KW-0238">DNA-binding</keyword>
<name>A0A420W5X5_9BACT</name>
<dbReference type="PRINTS" id="PR00778">
    <property type="entry name" value="HTHARSR"/>
</dbReference>
<reference evidence="5 6" key="1">
    <citation type="submission" date="2018-10" db="EMBL/GenBank/DDBJ databases">
        <title>Genomic Encyclopedia of Type Strains, Phase IV (KMG-IV): sequencing the most valuable type-strain genomes for metagenomic binning, comparative biology and taxonomic classification.</title>
        <authorList>
            <person name="Goeker M."/>
        </authorList>
    </citation>
    <scope>NUCLEOTIDE SEQUENCE [LARGE SCALE GENOMIC DNA]</scope>
    <source>
        <strain evidence="5 6">DSM 15521</strain>
    </source>
</reference>
<protein>
    <submittedName>
        <fullName evidence="5">ArsR family transcriptional regulator</fullName>
    </submittedName>
</protein>
<keyword evidence="1" id="KW-0805">Transcription regulation</keyword>
<evidence type="ECO:0000256" key="3">
    <source>
        <dbReference type="ARBA" id="ARBA00023163"/>
    </source>
</evidence>
<dbReference type="GO" id="GO:0003677">
    <property type="term" value="F:DNA binding"/>
    <property type="evidence" value="ECO:0007669"/>
    <property type="project" value="UniProtKB-KW"/>
</dbReference>
<dbReference type="Pfam" id="PF01022">
    <property type="entry name" value="HTH_5"/>
    <property type="match status" value="1"/>
</dbReference>
<evidence type="ECO:0000256" key="2">
    <source>
        <dbReference type="ARBA" id="ARBA00023125"/>
    </source>
</evidence>
<dbReference type="PANTHER" id="PTHR43132:SF2">
    <property type="entry name" value="ARSENICAL RESISTANCE OPERON REPRESSOR ARSR-RELATED"/>
    <property type="match status" value="1"/>
</dbReference>